<proteinExistence type="predicted"/>
<evidence type="ECO:0000313" key="2">
    <source>
        <dbReference type="EMBL" id="WLV75610.1"/>
    </source>
</evidence>
<reference evidence="1" key="1">
    <citation type="journal article" date="2023" name="Methods Mol. Biol.">
        <title>Discovery and identification of viruses infecting oomycetes.</title>
        <authorList>
            <person name="Poimala A."/>
            <person name="Vainio E.J."/>
        </authorList>
    </citation>
    <scope>NUCLEOTIDE SEQUENCE</scope>
    <source>
        <strain evidence="2">SB6.26</strain>
        <strain evidence="1">SB9.3</strain>
    </source>
</reference>
<organism evidence="1">
    <name type="scientific">Heterobasidion ambi-like virus 3</name>
    <dbReference type="NCBI Taxonomy" id="2904969"/>
    <lineage>
        <taxon>Viruses</taxon>
        <taxon>Riboviria</taxon>
        <taxon>Orthornavirae</taxon>
        <taxon>Ambiviricota</taxon>
        <taxon>Suforviricetes</taxon>
        <taxon>Crytulvirales</taxon>
        <taxon>Trimbiviridae</taxon>
        <taxon>Orthotrimbivirus</taxon>
        <taxon>Orthotrimbivirus duoheterobasidii</taxon>
    </lineage>
</organism>
<evidence type="ECO:0000313" key="1">
    <source>
        <dbReference type="EMBL" id="WLV75608.1"/>
    </source>
</evidence>
<name>A0AA50E9T7_9VIRU</name>
<dbReference type="EMBL" id="OR051023">
    <property type="protein sequence ID" value="WLV75608.1"/>
    <property type="molecule type" value="Genomic_RNA"/>
</dbReference>
<protein>
    <submittedName>
        <fullName evidence="1">Uncharacterized protein</fullName>
    </submittedName>
</protein>
<dbReference type="EMBL" id="OR051024">
    <property type="protein sequence ID" value="WLV75610.1"/>
    <property type="molecule type" value="Genomic_RNA"/>
</dbReference>
<sequence>MPSINTLYFAAQKVSDAPTLTIFKERGLENKIPTTVDNLEIYGKPRAAFNMSLSLYKDSFGTALAAYQAQEGIVGISGGLYTKLAAKLDPNFLSAPKIIAVHEHKDRAEAEKFFGDMGFVKIQNKTYATFIGTVTSEFLSNVTKYSINLETRTDRGLTNLLGFAAYTHASKLLKTFLSIHNAVIKDGLPIGLVTAQPASMDTGEMWGKRMNAKFIGSVNGDDFPLGTEDAEWIGLSASMNLEGTSAIGVMRPVLDSGVAQYYGPTSACPFTSGVVIPYFHDLIIPSPKSAVLTISRYFFGTFGDSEASCAAAMTKFRKGFAFLSGTETGMMLTHAYKCVELAMECNAGIYIVVEKGVYHGSVLGGSGFMVVNKGMIVKPTEGTVFQGSLLDITGHDHALTKLCKLLSVLPLKGETELEVVKAKDIKTSMDLMDQINRRSWKKLAGDDEEEGENMATEIYELCDMVTFDQNYLVPSIENILKAAEIILSDGKISWPKGTPVYLRGGIWEDIYVRTLASFGHIAPSLMAPKGEMMLFAKSDKEDEDPSLKDHPSIKGIKAMRYAAVHIKALAAAAKDWKEMIDAGAVRYQTGVKGGPTKCSFSYIGENRAKLWYGLSKLVQQYVGDKPKVGKKRKAEEDPETRVKKLKEAQEFLDDLF</sequence>
<accession>A0AA50E9T7</accession>